<evidence type="ECO:0000256" key="6">
    <source>
        <dbReference type="ARBA" id="ARBA00023316"/>
    </source>
</evidence>
<evidence type="ECO:0000256" key="7">
    <source>
        <dbReference type="HAMAP-Rule" id="MF_02065"/>
    </source>
</evidence>
<protein>
    <recommendedName>
        <fullName evidence="7">Endolytic murein transglycosylase</fullName>
        <ecNumber evidence="7">4.2.2.29</ecNumber>
    </recommendedName>
    <alternativeName>
        <fullName evidence="7">Peptidoglycan lytic transglycosylase</fullName>
    </alternativeName>
    <alternativeName>
        <fullName evidence="7">Peptidoglycan polymerization terminase</fullName>
    </alternativeName>
</protein>
<dbReference type="AlphaFoldDB" id="A0A512L6P1"/>
<dbReference type="GO" id="GO:0071555">
    <property type="term" value="P:cell wall organization"/>
    <property type="evidence" value="ECO:0007669"/>
    <property type="project" value="UniProtKB-KW"/>
</dbReference>
<comment type="caution">
    <text evidence="8">The sequence shown here is derived from an EMBL/GenBank/DDBJ whole genome shotgun (WGS) entry which is preliminary data.</text>
</comment>
<dbReference type="EMBL" id="BKAD01000011">
    <property type="protein sequence ID" value="GEP30117.1"/>
    <property type="molecule type" value="Genomic_DNA"/>
</dbReference>
<sequence length="329" mass="36612">MIKRLIVVLLVALLVMGADLFWYARTPLPLKSLPSEFTLKPGSSLTAVAEQLRQQGVIESSWRFRILARILGDAARIKAGHYTLGRATTPFELLKKLTQGEVSLREIVFIEGWTFQQMRDALDAHPALRHDTANMSEAQILAALHIPEAHAEGLFFPAKYYVDPGNSDISILHRAYETMQAHLAKEWAARQPGLPYDNPYQALTMASIIEKETGMASERPLIAAVFINRLRNGMRLQTDPCVIYGLGDAFDGNLRKRDLLADTPYNTYTRAGLPPTPIAMPGLDSIHAALNPAPSQALYFVAKGDGSHYFSDNLEQHNRAVMRYQKSGN</sequence>
<keyword evidence="7" id="KW-0997">Cell inner membrane</keyword>
<keyword evidence="2 7" id="KW-0812">Transmembrane</keyword>
<name>A0A512L6P1_9PROT</name>
<keyword evidence="9" id="KW-1185">Reference proteome</keyword>
<dbReference type="RefSeq" id="WP_198415307.1">
    <property type="nucleotide sequence ID" value="NZ_AP021884.1"/>
</dbReference>
<evidence type="ECO:0000256" key="3">
    <source>
        <dbReference type="ARBA" id="ARBA00022989"/>
    </source>
</evidence>
<dbReference type="Gene3D" id="3.30.160.60">
    <property type="entry name" value="Classic Zinc Finger"/>
    <property type="match status" value="1"/>
</dbReference>
<dbReference type="GO" id="GO:0008932">
    <property type="term" value="F:lytic endotransglycosylase activity"/>
    <property type="evidence" value="ECO:0007669"/>
    <property type="project" value="UniProtKB-UniRule"/>
</dbReference>
<dbReference type="PANTHER" id="PTHR30518:SF2">
    <property type="entry name" value="ENDOLYTIC MUREIN TRANSGLYCOSYLASE"/>
    <property type="match status" value="1"/>
</dbReference>
<dbReference type="HAMAP" id="MF_02065">
    <property type="entry name" value="MltG"/>
    <property type="match status" value="1"/>
</dbReference>
<evidence type="ECO:0000313" key="9">
    <source>
        <dbReference type="Proteomes" id="UP000321337"/>
    </source>
</evidence>
<comment type="catalytic activity">
    <reaction evidence="7">
        <text>a peptidoglycan chain = a peptidoglycan chain with N-acetyl-1,6-anhydromuramyl-[peptide] at the reducing end + a peptidoglycan chain with N-acetylglucosamine at the non-reducing end.</text>
        <dbReference type="EC" id="4.2.2.29"/>
    </reaction>
</comment>
<organism evidence="8 9">
    <name type="scientific">Sulfuriferula plumbiphila</name>
    <dbReference type="NCBI Taxonomy" id="171865"/>
    <lineage>
        <taxon>Bacteria</taxon>
        <taxon>Pseudomonadati</taxon>
        <taxon>Pseudomonadota</taxon>
        <taxon>Betaproteobacteria</taxon>
        <taxon>Nitrosomonadales</taxon>
        <taxon>Sulfuricellaceae</taxon>
        <taxon>Sulfuriferula</taxon>
    </lineage>
</organism>
<dbReference type="NCBIfam" id="TIGR00247">
    <property type="entry name" value="endolytic transglycosylase MltG"/>
    <property type="match status" value="1"/>
</dbReference>
<keyword evidence="4 7" id="KW-0472">Membrane</keyword>
<keyword evidence="6 7" id="KW-0961">Cell wall biogenesis/degradation</keyword>
<dbReference type="CDD" id="cd08010">
    <property type="entry name" value="MltG_like"/>
    <property type="match status" value="1"/>
</dbReference>
<evidence type="ECO:0000256" key="5">
    <source>
        <dbReference type="ARBA" id="ARBA00023239"/>
    </source>
</evidence>
<dbReference type="PANTHER" id="PTHR30518">
    <property type="entry name" value="ENDOLYTIC MUREIN TRANSGLYCOSYLASE"/>
    <property type="match status" value="1"/>
</dbReference>
<keyword evidence="1 7" id="KW-1003">Cell membrane</keyword>
<evidence type="ECO:0000313" key="8">
    <source>
        <dbReference type="EMBL" id="GEP30117.1"/>
    </source>
</evidence>
<comment type="function">
    <text evidence="7">Functions as a peptidoglycan terminase that cleaves nascent peptidoglycan strands endolytically to terminate their elongation.</text>
</comment>
<gene>
    <name evidence="7" type="primary">mltG</name>
    <name evidence="8" type="ORF">TPL01_12550</name>
</gene>
<evidence type="ECO:0000256" key="1">
    <source>
        <dbReference type="ARBA" id="ARBA00022475"/>
    </source>
</evidence>
<keyword evidence="3 7" id="KW-1133">Transmembrane helix</keyword>
<dbReference type="Gene3D" id="3.30.1490.480">
    <property type="entry name" value="Endolytic murein transglycosylase"/>
    <property type="match status" value="1"/>
</dbReference>
<evidence type="ECO:0000256" key="4">
    <source>
        <dbReference type="ARBA" id="ARBA00023136"/>
    </source>
</evidence>
<dbReference type="GO" id="GO:0005886">
    <property type="term" value="C:plasma membrane"/>
    <property type="evidence" value="ECO:0007669"/>
    <property type="project" value="UniProtKB-UniRule"/>
</dbReference>
<dbReference type="EC" id="4.2.2.29" evidence="7"/>
<keyword evidence="8" id="KW-0449">Lipoprotein</keyword>
<evidence type="ECO:0000256" key="2">
    <source>
        <dbReference type="ARBA" id="ARBA00022692"/>
    </source>
</evidence>
<reference evidence="8 9" key="1">
    <citation type="submission" date="2019-07" db="EMBL/GenBank/DDBJ databases">
        <title>Whole genome shotgun sequence of Thiobacillus plumbophilus NBRC 107929.</title>
        <authorList>
            <person name="Hosoyama A."/>
            <person name="Uohara A."/>
            <person name="Ohji S."/>
            <person name="Ichikawa N."/>
        </authorList>
    </citation>
    <scope>NUCLEOTIDE SEQUENCE [LARGE SCALE GENOMIC DNA]</scope>
    <source>
        <strain evidence="8 9">NBRC 107929</strain>
    </source>
</reference>
<dbReference type="Proteomes" id="UP000321337">
    <property type="component" value="Unassembled WGS sequence"/>
</dbReference>
<accession>A0A512L6P1</accession>
<proteinExistence type="inferred from homology"/>
<dbReference type="GO" id="GO:0009252">
    <property type="term" value="P:peptidoglycan biosynthetic process"/>
    <property type="evidence" value="ECO:0007669"/>
    <property type="project" value="UniProtKB-UniRule"/>
</dbReference>
<keyword evidence="5 7" id="KW-0456">Lyase</keyword>
<feature type="site" description="Important for catalytic activity" evidence="7">
    <location>
        <position position="212"/>
    </location>
</feature>
<dbReference type="Pfam" id="PF02618">
    <property type="entry name" value="YceG"/>
    <property type="match status" value="1"/>
</dbReference>
<comment type="similarity">
    <text evidence="7">Belongs to the transglycosylase MltG family.</text>
</comment>
<dbReference type="InterPro" id="IPR003770">
    <property type="entry name" value="MLTG-like"/>
</dbReference>